<name>A0A2P5WKJ6_GOSBA</name>
<dbReference type="Proteomes" id="UP000239757">
    <property type="component" value="Unassembled WGS sequence"/>
</dbReference>
<dbReference type="Pfam" id="PF00201">
    <property type="entry name" value="UDPGT"/>
    <property type="match status" value="1"/>
</dbReference>
<dbReference type="PANTHER" id="PTHR11926">
    <property type="entry name" value="GLUCOSYL/GLUCURONOSYL TRANSFERASES"/>
    <property type="match status" value="1"/>
</dbReference>
<evidence type="ECO:0000256" key="1">
    <source>
        <dbReference type="ARBA" id="ARBA00009995"/>
    </source>
</evidence>
<dbReference type="FunFam" id="3.40.50.2000:FF:000061">
    <property type="entry name" value="UDP-glycosyltransferase 83A1"/>
    <property type="match status" value="1"/>
</dbReference>
<dbReference type="InterPro" id="IPR002213">
    <property type="entry name" value="UDP_glucos_trans"/>
</dbReference>
<evidence type="ECO:0000313" key="5">
    <source>
        <dbReference type="Proteomes" id="UP000239757"/>
    </source>
</evidence>
<accession>A0A2P5WKJ6</accession>
<evidence type="ECO:0000313" key="4">
    <source>
        <dbReference type="EMBL" id="PPR91623.1"/>
    </source>
</evidence>
<dbReference type="GO" id="GO:0080044">
    <property type="term" value="F:quercetin 7-O-glucosyltransferase activity"/>
    <property type="evidence" value="ECO:0007669"/>
    <property type="project" value="TreeGrafter"/>
</dbReference>
<dbReference type="EMBL" id="KZ667260">
    <property type="protein sequence ID" value="PPR91623.1"/>
    <property type="molecule type" value="Genomic_DNA"/>
</dbReference>
<keyword evidence="3" id="KW-0808">Transferase</keyword>
<dbReference type="SUPFAM" id="SSF53756">
    <property type="entry name" value="UDP-Glycosyltransferase/glycogen phosphorylase"/>
    <property type="match status" value="1"/>
</dbReference>
<dbReference type="GO" id="GO:0080043">
    <property type="term" value="F:quercetin 3-O-glucosyltransferase activity"/>
    <property type="evidence" value="ECO:0007669"/>
    <property type="project" value="TreeGrafter"/>
</dbReference>
<protein>
    <recommendedName>
        <fullName evidence="6">UDP-glycosyltransferases domain-containing protein</fullName>
    </recommendedName>
</protein>
<dbReference type="Gene3D" id="3.40.50.2000">
    <property type="entry name" value="Glycogen Phosphorylase B"/>
    <property type="match status" value="2"/>
</dbReference>
<reference evidence="4 5" key="1">
    <citation type="submission" date="2015-01" db="EMBL/GenBank/DDBJ databases">
        <title>Genome of allotetraploid Gossypium barbadense reveals genomic plasticity and fiber elongation in cotton evolution.</title>
        <authorList>
            <person name="Chen X."/>
            <person name="Liu X."/>
            <person name="Zhao B."/>
            <person name="Zheng H."/>
            <person name="Hu Y."/>
            <person name="Lu G."/>
            <person name="Yang C."/>
            <person name="Chen J."/>
            <person name="Shan C."/>
            <person name="Zhang L."/>
            <person name="Zhou Y."/>
            <person name="Wang L."/>
            <person name="Guo W."/>
            <person name="Bai Y."/>
            <person name="Ruan J."/>
            <person name="Shangguan X."/>
            <person name="Mao Y."/>
            <person name="Jiang J."/>
            <person name="Zhu Y."/>
            <person name="Lei J."/>
            <person name="Kang H."/>
            <person name="Chen S."/>
            <person name="He X."/>
            <person name="Wang R."/>
            <person name="Wang Y."/>
            <person name="Chen J."/>
            <person name="Wang L."/>
            <person name="Yu S."/>
            <person name="Wang B."/>
            <person name="Wei J."/>
            <person name="Song S."/>
            <person name="Lu X."/>
            <person name="Gao Z."/>
            <person name="Gu W."/>
            <person name="Deng X."/>
            <person name="Ma D."/>
            <person name="Wang S."/>
            <person name="Liang W."/>
            <person name="Fang L."/>
            <person name="Cai C."/>
            <person name="Zhu X."/>
            <person name="Zhou B."/>
            <person name="Zhang Y."/>
            <person name="Chen Z."/>
            <person name="Xu S."/>
            <person name="Zhu R."/>
            <person name="Wang S."/>
            <person name="Zhang T."/>
            <person name="Zhao G."/>
        </authorList>
    </citation>
    <scope>NUCLEOTIDE SEQUENCE [LARGE SCALE GENOMIC DNA]</scope>
    <source>
        <strain evidence="5">cv. Xinhai21</strain>
        <tissue evidence="4">Leaf</tissue>
    </source>
</reference>
<dbReference type="AlphaFoldDB" id="A0A2P5WKJ6"/>
<dbReference type="OrthoDB" id="5835829at2759"/>
<evidence type="ECO:0008006" key="6">
    <source>
        <dbReference type="Google" id="ProtNLM"/>
    </source>
</evidence>
<keyword evidence="2" id="KW-0328">Glycosyltransferase</keyword>
<evidence type="ECO:0000256" key="2">
    <source>
        <dbReference type="ARBA" id="ARBA00022676"/>
    </source>
</evidence>
<dbReference type="PANTHER" id="PTHR11926:SF1412">
    <property type="entry name" value="UDP-GLYCOSYLTRANSFERASE 83A1-LIKE"/>
    <property type="match status" value="1"/>
</dbReference>
<comment type="similarity">
    <text evidence="1">Belongs to the UDP-glycosyltransferase family.</text>
</comment>
<dbReference type="FunFam" id="3.40.50.2000:FF:000108">
    <property type="entry name" value="UDP-glycosyltransferase 83A1"/>
    <property type="match status" value="1"/>
</dbReference>
<organism evidence="4 5">
    <name type="scientific">Gossypium barbadense</name>
    <name type="common">Sea Island cotton</name>
    <name type="synonym">Hibiscus barbadensis</name>
    <dbReference type="NCBI Taxonomy" id="3634"/>
    <lineage>
        <taxon>Eukaryota</taxon>
        <taxon>Viridiplantae</taxon>
        <taxon>Streptophyta</taxon>
        <taxon>Embryophyta</taxon>
        <taxon>Tracheophyta</taxon>
        <taxon>Spermatophyta</taxon>
        <taxon>Magnoliopsida</taxon>
        <taxon>eudicotyledons</taxon>
        <taxon>Gunneridae</taxon>
        <taxon>Pentapetalae</taxon>
        <taxon>rosids</taxon>
        <taxon>malvids</taxon>
        <taxon>Malvales</taxon>
        <taxon>Malvaceae</taxon>
        <taxon>Malvoideae</taxon>
        <taxon>Gossypium</taxon>
    </lineage>
</organism>
<gene>
    <name evidence="4" type="ORF">GOBAR_AA29061</name>
</gene>
<dbReference type="CDD" id="cd03784">
    <property type="entry name" value="GT1_Gtf-like"/>
    <property type="match status" value="1"/>
</dbReference>
<proteinExistence type="inferred from homology"/>
<evidence type="ECO:0000256" key="3">
    <source>
        <dbReference type="ARBA" id="ARBA00022679"/>
    </source>
</evidence>
<sequence>MGKPHVLVIPYPAQGHVIPLMELSQNLAEQGIKIIFVNTEFNHKRVLDAFGEKVNENGLLHLLSVPDGLEDGEDRNQLGKLTERLCQVIPTQIKELIHKVNESDDDKISCVLADITMGLALDVAAELGIPTVGLWPAAVFQLAMLLSIPKFIDDGLIDEIGTPLMKHKMFQLSPKTPSIHPMNLVWLNIDDSPSTQKIMFDFILRNIKVVETTDWVLCNSSLELEFQGFNLVPKASPIGPFLAINRLGNLSGNFWPEDSTCLQWLDQQSPGSVIYVAFGSFTIFDQIQFQELALGLEITERPFLWVVREDITKGKHHNYPKGFNERVGNQCRIVSWAPQAAVLGHSSIACFISHCGWNSTMEGVSNGVPFLCWPYFADQFLNESYISDTDIWKIGLKLPKDEGGIIRKEEIKSKVEQLVGDENCKTRAIELKQMVTKSVGDGGSSDKVFKNFVQWLKS</sequence>